<evidence type="ECO:0000256" key="1">
    <source>
        <dbReference type="SAM" id="MobiDB-lite"/>
    </source>
</evidence>
<evidence type="ECO:0000313" key="2">
    <source>
        <dbReference type="EMBL" id="GAF92129.1"/>
    </source>
</evidence>
<dbReference type="Gene3D" id="2.60.40.420">
    <property type="entry name" value="Cupredoxins - blue copper proteins"/>
    <property type="match status" value="1"/>
</dbReference>
<sequence>GCGGDDAKPQAKDPRNPPFKTRVNITKDGYRPSHVKILLGGQITFVNLDKAAAHTAETDGSTESEVTDSNEFDTHTLNWEEPYTVTFHKPGMIDFHSSFDSEMKGTVEVLAKR</sequence>
<dbReference type="InterPro" id="IPR008972">
    <property type="entry name" value="Cupredoxin"/>
</dbReference>
<gene>
    <name evidence="2" type="ORF">S01H1_29684</name>
</gene>
<dbReference type="SUPFAM" id="SSF49503">
    <property type="entry name" value="Cupredoxins"/>
    <property type="match status" value="1"/>
</dbReference>
<evidence type="ECO:0008006" key="3">
    <source>
        <dbReference type="Google" id="ProtNLM"/>
    </source>
</evidence>
<name>X0TFY6_9ZZZZ</name>
<comment type="caution">
    <text evidence="2">The sequence shown here is derived from an EMBL/GenBank/DDBJ whole genome shotgun (WGS) entry which is preliminary data.</text>
</comment>
<dbReference type="InterPro" id="IPR052721">
    <property type="entry name" value="ET_Amicyanin"/>
</dbReference>
<feature type="compositionally biased region" description="Acidic residues" evidence="1">
    <location>
        <begin position="60"/>
        <end position="71"/>
    </location>
</feature>
<protein>
    <recommendedName>
        <fullName evidence="3">EfeO-type cupredoxin-like domain-containing protein</fullName>
    </recommendedName>
</protein>
<dbReference type="AlphaFoldDB" id="X0TFY6"/>
<feature type="region of interest" description="Disordered" evidence="1">
    <location>
        <begin position="1"/>
        <end position="26"/>
    </location>
</feature>
<feature type="region of interest" description="Disordered" evidence="1">
    <location>
        <begin position="55"/>
        <end position="75"/>
    </location>
</feature>
<dbReference type="PANTHER" id="PTHR36507">
    <property type="entry name" value="BLL1555 PROTEIN"/>
    <property type="match status" value="1"/>
</dbReference>
<dbReference type="PANTHER" id="PTHR36507:SF1">
    <property type="entry name" value="BLL1555 PROTEIN"/>
    <property type="match status" value="1"/>
</dbReference>
<proteinExistence type="predicted"/>
<feature type="non-terminal residue" evidence="2">
    <location>
        <position position="1"/>
    </location>
</feature>
<organism evidence="2">
    <name type="scientific">marine sediment metagenome</name>
    <dbReference type="NCBI Taxonomy" id="412755"/>
    <lineage>
        <taxon>unclassified sequences</taxon>
        <taxon>metagenomes</taxon>
        <taxon>ecological metagenomes</taxon>
    </lineage>
</organism>
<accession>X0TFY6</accession>
<feature type="compositionally biased region" description="Basic and acidic residues" evidence="1">
    <location>
        <begin position="1"/>
        <end position="15"/>
    </location>
</feature>
<reference evidence="2" key="1">
    <citation type="journal article" date="2014" name="Front. Microbiol.">
        <title>High frequency of phylogenetically diverse reductive dehalogenase-homologous genes in deep subseafloor sedimentary metagenomes.</title>
        <authorList>
            <person name="Kawai M."/>
            <person name="Futagami T."/>
            <person name="Toyoda A."/>
            <person name="Takaki Y."/>
            <person name="Nishi S."/>
            <person name="Hori S."/>
            <person name="Arai W."/>
            <person name="Tsubouchi T."/>
            <person name="Morono Y."/>
            <person name="Uchiyama I."/>
            <person name="Ito T."/>
            <person name="Fujiyama A."/>
            <person name="Inagaki F."/>
            <person name="Takami H."/>
        </authorList>
    </citation>
    <scope>NUCLEOTIDE SEQUENCE</scope>
    <source>
        <strain evidence="2">Expedition CK06-06</strain>
    </source>
</reference>
<dbReference type="EMBL" id="BARS01018231">
    <property type="protein sequence ID" value="GAF92129.1"/>
    <property type="molecule type" value="Genomic_DNA"/>
</dbReference>